<dbReference type="STRING" id="1685382.AVJ23_02450"/>
<organism evidence="3 4">
    <name type="scientific">Pseudoponticoccus marisrubri</name>
    <dbReference type="NCBI Taxonomy" id="1685382"/>
    <lineage>
        <taxon>Bacteria</taxon>
        <taxon>Pseudomonadati</taxon>
        <taxon>Pseudomonadota</taxon>
        <taxon>Alphaproteobacteria</taxon>
        <taxon>Rhodobacterales</taxon>
        <taxon>Roseobacteraceae</taxon>
        <taxon>Pseudoponticoccus</taxon>
    </lineage>
</organism>
<accession>A0A0W7WPT7</accession>
<evidence type="ECO:0000259" key="2">
    <source>
        <dbReference type="Pfam" id="PF00174"/>
    </source>
</evidence>
<evidence type="ECO:0000313" key="4">
    <source>
        <dbReference type="Proteomes" id="UP000054396"/>
    </source>
</evidence>
<dbReference type="Gene3D" id="3.90.420.10">
    <property type="entry name" value="Oxidoreductase, molybdopterin-binding domain"/>
    <property type="match status" value="1"/>
</dbReference>
<feature type="signal peptide" evidence="1">
    <location>
        <begin position="1"/>
        <end position="20"/>
    </location>
</feature>
<feature type="chain" id="PRO_5006936515" evidence="1">
    <location>
        <begin position="21"/>
        <end position="167"/>
    </location>
</feature>
<evidence type="ECO:0000313" key="3">
    <source>
        <dbReference type="EMBL" id="KUF12602.1"/>
    </source>
</evidence>
<sequence length="167" mass="18139">MALRTALLASAASLTAPAAADTLPEPQGRVVLTITGDIAHTNAEGAARFDVEMLRAIDETDIATETIWTEGENVFTGVRLDLLLAHVGAEGDEIEAKAINDYAVSIPVSDAVEDGPIIAYEMDGRPMPLREKGPLWVIYPYSSSSAYRTEVIYSRSIWQLDRLHIPD</sequence>
<dbReference type="OrthoDB" id="9798763at2"/>
<keyword evidence="4" id="KW-1185">Reference proteome</keyword>
<evidence type="ECO:0000256" key="1">
    <source>
        <dbReference type="SAM" id="SignalP"/>
    </source>
</evidence>
<feature type="domain" description="Oxidoreductase molybdopterin-binding" evidence="2">
    <location>
        <begin position="70"/>
        <end position="140"/>
    </location>
</feature>
<comment type="caution">
    <text evidence="3">The sequence shown here is derived from an EMBL/GenBank/DDBJ whole genome shotgun (WGS) entry which is preliminary data.</text>
</comment>
<dbReference type="Proteomes" id="UP000054396">
    <property type="component" value="Unassembled WGS sequence"/>
</dbReference>
<dbReference type="Pfam" id="PF00174">
    <property type="entry name" value="Oxidored_molyb"/>
    <property type="match status" value="1"/>
</dbReference>
<dbReference type="InterPro" id="IPR036374">
    <property type="entry name" value="OxRdtase_Mopterin-bd_sf"/>
</dbReference>
<proteinExistence type="predicted"/>
<dbReference type="SUPFAM" id="SSF56524">
    <property type="entry name" value="Oxidoreductase molybdopterin-binding domain"/>
    <property type="match status" value="1"/>
</dbReference>
<protein>
    <submittedName>
        <fullName evidence="3">Oxidoreductase</fullName>
    </submittedName>
</protein>
<dbReference type="AlphaFoldDB" id="A0A0W7WPT7"/>
<name>A0A0W7WPT7_9RHOB</name>
<reference evidence="3 4" key="1">
    <citation type="submission" date="2015-12" db="EMBL/GenBank/DDBJ databases">
        <authorList>
            <person name="Shamseldin A."/>
            <person name="Moawad H."/>
            <person name="Abd El-Rahim W.M."/>
            <person name="Sadowsky M.J."/>
        </authorList>
    </citation>
    <scope>NUCLEOTIDE SEQUENCE [LARGE SCALE GENOMIC DNA]</scope>
    <source>
        <strain evidence="3 4">SJ5A-1</strain>
    </source>
</reference>
<keyword evidence="1" id="KW-0732">Signal</keyword>
<gene>
    <name evidence="3" type="ORF">AVJ23_02450</name>
</gene>
<dbReference type="EMBL" id="LPXO01000001">
    <property type="protein sequence ID" value="KUF12602.1"/>
    <property type="molecule type" value="Genomic_DNA"/>
</dbReference>
<dbReference type="InterPro" id="IPR000572">
    <property type="entry name" value="OxRdtase_Mopterin-bd_dom"/>
</dbReference>
<dbReference type="RefSeq" id="WP_058860546.1">
    <property type="nucleotide sequence ID" value="NZ_LPXO01000001.1"/>
</dbReference>